<feature type="transmembrane region" description="Helical" evidence="8">
    <location>
        <begin position="463"/>
        <end position="490"/>
    </location>
</feature>
<name>A0A3S9XDV6_9GAMM</name>
<feature type="transmembrane region" description="Helical" evidence="8">
    <location>
        <begin position="529"/>
        <end position="548"/>
    </location>
</feature>
<organism evidence="10 11">
    <name type="scientific">Entomomonas moraniae</name>
    <dbReference type="NCBI Taxonomy" id="2213226"/>
    <lineage>
        <taxon>Bacteria</taxon>
        <taxon>Pseudomonadati</taxon>
        <taxon>Pseudomonadota</taxon>
        <taxon>Gammaproteobacteria</taxon>
        <taxon>Pseudomonadales</taxon>
        <taxon>Pseudomonadaceae</taxon>
        <taxon>Entomomonas</taxon>
    </lineage>
</organism>
<evidence type="ECO:0000256" key="8">
    <source>
        <dbReference type="SAM" id="Phobius"/>
    </source>
</evidence>
<dbReference type="InterPro" id="IPR027463">
    <property type="entry name" value="AcrB_DN_DC_subdom"/>
</dbReference>
<dbReference type="Gene3D" id="3.30.70.1440">
    <property type="entry name" value="Multidrug efflux transporter AcrB pore domain"/>
    <property type="match status" value="1"/>
</dbReference>
<dbReference type="SUPFAM" id="SSF82866">
    <property type="entry name" value="Multidrug efflux transporter AcrB transmembrane domain"/>
    <property type="match status" value="2"/>
</dbReference>
<feature type="transmembrane region" description="Helical" evidence="8">
    <location>
        <begin position="428"/>
        <end position="451"/>
    </location>
</feature>
<feature type="domain" description="SSD" evidence="9">
    <location>
        <begin position="363"/>
        <end position="488"/>
    </location>
</feature>
<evidence type="ECO:0000256" key="2">
    <source>
        <dbReference type="ARBA" id="ARBA00022448"/>
    </source>
</evidence>
<evidence type="ECO:0000313" key="11">
    <source>
        <dbReference type="Proteomes" id="UP000273143"/>
    </source>
</evidence>
<accession>A0A3S9XDV6</accession>
<dbReference type="KEGG" id="emo:DM558_07460"/>
<keyword evidence="7 8" id="KW-0472">Membrane</keyword>
<protein>
    <submittedName>
        <fullName evidence="10">Acriflavine resistance protein B</fullName>
    </submittedName>
</protein>
<feature type="transmembrane region" description="Helical" evidence="8">
    <location>
        <begin position="953"/>
        <end position="972"/>
    </location>
</feature>
<dbReference type="Pfam" id="PF00873">
    <property type="entry name" value="ACR_tran"/>
    <property type="match status" value="1"/>
</dbReference>
<evidence type="ECO:0000256" key="6">
    <source>
        <dbReference type="ARBA" id="ARBA00022989"/>
    </source>
</evidence>
<dbReference type="FunFam" id="3.30.70.1430:FF:000001">
    <property type="entry name" value="Efflux pump membrane transporter"/>
    <property type="match status" value="1"/>
</dbReference>
<evidence type="ECO:0000256" key="4">
    <source>
        <dbReference type="ARBA" id="ARBA00022519"/>
    </source>
</evidence>
<sequence length="1017" mass="111542">MKFSNLFISRPIATILLTCGLMLLGIVAYFQLPIAPLPQVDLPTIQVTAKLSGASAETMATSVATPLERAFASVQQVTSMTSSSSLGVTQITLQFDLSCNIDAAAQDVQTAINTASGKLPKDMTNPPTFKKVNPAEQTFLSIALTSKTRPLAELDTYADNYIAQQLSEVPGVGMIDFHGEQRPAVRVRIDPDKLATHGLTLEEIRSVINNSTVNIPKGTLYRKDQTITLDTTDQIMQADQYNDLIIAYKDGAPIRIKDVGSAINDVEDTTQAAWLQGQPTVIADVHKQPGFNVLAVTEAIKGKLPSIIEQIPKDVSVQIVGDRTQTIMSAIDEVQFTLIISILLVVAVIFVFLRNLTATLIPVITIPLSLIMTFGVMYLLGYSLNNLSIMGLSIAVGFVVDDAIVVMENIMRHIEQGRKPMQAAIEGAAEVSFTILSMTLSLVAVFIPIIFMSGVIGLVFREFAITVAIAILASGIISLTITPMLCSLIIKSNEQQVHGKLYQKTEDLFNKALHFYRITLNCTLKHRTLTMLITIITLIATISLYYAIPKSFFPQQDTGLIMGVAEAAPDVSLSDMKEKMQVLGNIIQKDTDVDVVDYWIGPNPTLSQGRFMINLKPYSERPTNANQIMQRIQKETDKITGIKLFMQVRQDLRIGGKISKTQYQYTLQTPNTDDLNKWSKIILDVFKQLPELQDITSDQQSSAHRITLQIDRDMASRLGVSVQDIDNTLYDSFGQRQVATLFTQLDQYYVILELSPQWQMTPDALNHLYVKSSTSTELVPLSLLGKFVSNLAPITINHQGLFPSVTISFNLKQGYALSDAVTSINNAVIKAGKPDTISGKFEGSAQEFQKSLSSQIWLILAAILTIYIILGMLYESTLLPIVVISTLPSAGLGALLALIFFNQSLSIMGIIGILMLMGIVKKNAIMMVDFALIAELEGKKPLEAIRQGCLLRFRPIIMTTLAALFAAIPLAISSGAGAELRQPLGITIVGGLIVSQLLTLYTTPIIYLWIRKLKNSD</sequence>
<comment type="subcellular location">
    <subcellularLocation>
        <location evidence="1">Cell inner membrane</location>
        <topology evidence="1">Multi-pass membrane protein</topology>
    </subcellularLocation>
</comment>
<feature type="transmembrane region" description="Helical" evidence="8">
    <location>
        <begin position="907"/>
        <end position="932"/>
    </location>
</feature>
<keyword evidence="4" id="KW-0997">Cell inner membrane</keyword>
<keyword evidence="11" id="KW-1185">Reference proteome</keyword>
<dbReference type="SUPFAM" id="SSF82693">
    <property type="entry name" value="Multidrug efflux transporter AcrB pore domain, PN1, PN2, PC1 and PC2 subdomains"/>
    <property type="match status" value="3"/>
</dbReference>
<proteinExistence type="predicted"/>
<keyword evidence="6 8" id="KW-1133">Transmembrane helix</keyword>
<dbReference type="GO" id="GO:0005886">
    <property type="term" value="C:plasma membrane"/>
    <property type="evidence" value="ECO:0007669"/>
    <property type="project" value="UniProtKB-SubCell"/>
</dbReference>
<evidence type="ECO:0000256" key="1">
    <source>
        <dbReference type="ARBA" id="ARBA00004429"/>
    </source>
</evidence>
<dbReference type="InterPro" id="IPR001036">
    <property type="entry name" value="Acrflvin-R"/>
</dbReference>
<evidence type="ECO:0000256" key="3">
    <source>
        <dbReference type="ARBA" id="ARBA00022475"/>
    </source>
</evidence>
<evidence type="ECO:0000259" key="9">
    <source>
        <dbReference type="PROSITE" id="PS50156"/>
    </source>
</evidence>
<dbReference type="Proteomes" id="UP000273143">
    <property type="component" value="Chromosome"/>
</dbReference>
<gene>
    <name evidence="10" type="ORF">DM558_07460</name>
</gene>
<feature type="transmembrane region" description="Helical" evidence="8">
    <location>
        <begin position="984"/>
        <end position="1010"/>
    </location>
</feature>
<dbReference type="PANTHER" id="PTHR32063">
    <property type="match status" value="1"/>
</dbReference>
<dbReference type="EMBL" id="CP029822">
    <property type="protein sequence ID" value="AZS50625.1"/>
    <property type="molecule type" value="Genomic_DNA"/>
</dbReference>
<evidence type="ECO:0000313" key="10">
    <source>
        <dbReference type="EMBL" id="AZS50625.1"/>
    </source>
</evidence>
<dbReference type="PANTHER" id="PTHR32063:SF21">
    <property type="entry name" value="MULTIDRUG RESISTANCE PROTEIN MDTB"/>
    <property type="match status" value="1"/>
</dbReference>
<dbReference type="GO" id="GO:0042910">
    <property type="term" value="F:xenobiotic transmembrane transporter activity"/>
    <property type="evidence" value="ECO:0007669"/>
    <property type="project" value="TreeGrafter"/>
</dbReference>
<dbReference type="FunFam" id="1.20.1640.10:FF:000001">
    <property type="entry name" value="Efflux pump membrane transporter"/>
    <property type="match status" value="1"/>
</dbReference>
<feature type="transmembrane region" description="Helical" evidence="8">
    <location>
        <begin position="334"/>
        <end position="353"/>
    </location>
</feature>
<dbReference type="PRINTS" id="PR00702">
    <property type="entry name" value="ACRIFLAVINRP"/>
</dbReference>
<evidence type="ECO:0000256" key="7">
    <source>
        <dbReference type="ARBA" id="ARBA00023136"/>
    </source>
</evidence>
<keyword evidence="2" id="KW-0813">Transport</keyword>
<keyword evidence="3" id="KW-1003">Cell membrane</keyword>
<keyword evidence="5 8" id="KW-0812">Transmembrane</keyword>
<reference evidence="11" key="1">
    <citation type="submission" date="2018-06" db="EMBL/GenBank/DDBJ databases">
        <title>Complete genome of Pseudomonas insecticola strain QZS01.</title>
        <authorList>
            <person name="Wang J."/>
            <person name="Su Q."/>
        </authorList>
    </citation>
    <scope>NUCLEOTIDE SEQUENCE [LARGE SCALE GENOMIC DNA]</scope>
    <source>
        <strain evidence="11">QZS01</strain>
    </source>
</reference>
<feature type="transmembrane region" description="Helical" evidence="8">
    <location>
        <begin position="12"/>
        <end position="32"/>
    </location>
</feature>
<dbReference type="Gene3D" id="3.30.70.1430">
    <property type="entry name" value="Multidrug efflux transporter AcrB pore domain"/>
    <property type="match status" value="2"/>
</dbReference>
<dbReference type="Gene3D" id="3.30.2090.10">
    <property type="entry name" value="Multidrug efflux transporter AcrB TolC docking domain, DN and DC subdomains"/>
    <property type="match status" value="2"/>
</dbReference>
<dbReference type="AlphaFoldDB" id="A0A3S9XDV6"/>
<feature type="transmembrane region" description="Helical" evidence="8">
    <location>
        <begin position="360"/>
        <end position="381"/>
    </location>
</feature>
<dbReference type="SUPFAM" id="SSF82714">
    <property type="entry name" value="Multidrug efflux transporter AcrB TolC docking domain, DN and DC subdomains"/>
    <property type="match status" value="2"/>
</dbReference>
<evidence type="ECO:0000256" key="5">
    <source>
        <dbReference type="ARBA" id="ARBA00022692"/>
    </source>
</evidence>
<dbReference type="Gene3D" id="1.20.1640.10">
    <property type="entry name" value="Multidrug efflux transporter AcrB transmembrane domain"/>
    <property type="match status" value="2"/>
</dbReference>
<feature type="transmembrane region" description="Helical" evidence="8">
    <location>
        <begin position="856"/>
        <end position="874"/>
    </location>
</feature>
<dbReference type="Gene3D" id="3.30.70.1320">
    <property type="entry name" value="Multidrug efflux transporter AcrB pore domain like"/>
    <property type="match status" value="1"/>
</dbReference>
<dbReference type="PROSITE" id="PS50156">
    <property type="entry name" value="SSD"/>
    <property type="match status" value="1"/>
</dbReference>
<dbReference type="InterPro" id="IPR000731">
    <property type="entry name" value="SSD"/>
</dbReference>
<dbReference type="RefSeq" id="WP_127163121.1">
    <property type="nucleotide sequence ID" value="NZ_CP029822.1"/>
</dbReference>